<dbReference type="HOGENOM" id="CLU_182708_0_0_2"/>
<dbReference type="EMBL" id="CP001742">
    <property type="protein sequence ID" value="ADL19762.1"/>
    <property type="molecule type" value="Genomic_DNA"/>
</dbReference>
<proteinExistence type="predicted"/>
<evidence type="ECO:0008006" key="5">
    <source>
        <dbReference type="Google" id="ProtNLM"/>
    </source>
</evidence>
<evidence type="ECO:0000256" key="1">
    <source>
        <dbReference type="SAM" id="MobiDB-lite"/>
    </source>
</evidence>
<sequence length="105" mass="11250">MARDKVTGAALLIISVFIIIIYNVAMWYPPLSSLAASFLLKLTDSIIVIVVLAILAWIGYTLVTTPPPKPIEEIEKELESELKSLTSQQGSSSSSSGSSKSGEHS</sequence>
<dbReference type="STRING" id="666510.ASAC_1357"/>
<dbReference type="RefSeq" id="WP_013267274.1">
    <property type="nucleotide sequence ID" value="NC_014374.1"/>
</dbReference>
<gene>
    <name evidence="3" type="ordered locus">ASAC_1357</name>
</gene>
<keyword evidence="2" id="KW-1133">Transmembrane helix</keyword>
<accession>D9Q374</accession>
<feature type="transmembrane region" description="Helical" evidence="2">
    <location>
        <begin position="7"/>
        <end position="25"/>
    </location>
</feature>
<feature type="compositionally biased region" description="Low complexity" evidence="1">
    <location>
        <begin position="83"/>
        <end position="105"/>
    </location>
</feature>
<name>D9Q374_ACIS3</name>
<feature type="region of interest" description="Disordered" evidence="1">
    <location>
        <begin position="81"/>
        <end position="105"/>
    </location>
</feature>
<reference evidence="3 4" key="1">
    <citation type="journal article" date="2010" name="Appl. Environ. Microbiol.">
        <title>The genome sequence of the crenarchaeon Acidilobus saccharovorans supports a new order, Acidilobales, and suggests an important ecological role in terrestrial acidic hot springs.</title>
        <authorList>
            <person name="Mardanov A.V."/>
            <person name="Svetlitchnyi V.A."/>
            <person name="Beletsky A.V."/>
            <person name="Prokofeva M.I."/>
            <person name="Bonch-Osmolovskaya E.A."/>
            <person name="Ravin N.V."/>
            <person name="Skryabin K.G."/>
        </authorList>
    </citation>
    <scope>NUCLEOTIDE SEQUENCE [LARGE SCALE GENOMIC DNA]</scope>
    <source>
        <strain evidence="4">DSM 16705 / JCM 18335 / VKM B-2471 / 345-15</strain>
    </source>
</reference>
<keyword evidence="2" id="KW-0472">Membrane</keyword>
<feature type="transmembrane region" description="Helical" evidence="2">
    <location>
        <begin position="45"/>
        <end position="63"/>
    </location>
</feature>
<keyword evidence="4" id="KW-1185">Reference proteome</keyword>
<organism evidence="3 4">
    <name type="scientific">Acidilobus saccharovorans (strain DSM 16705 / JCM 18335 / VKM B-2471 / 345-15)</name>
    <dbReference type="NCBI Taxonomy" id="666510"/>
    <lineage>
        <taxon>Archaea</taxon>
        <taxon>Thermoproteota</taxon>
        <taxon>Thermoprotei</taxon>
        <taxon>Acidilobales</taxon>
        <taxon>Acidilobaceae</taxon>
        <taxon>Acidilobus</taxon>
    </lineage>
</organism>
<keyword evidence="2" id="KW-0812">Transmembrane</keyword>
<dbReference type="InParanoid" id="D9Q374"/>
<dbReference type="Proteomes" id="UP000000346">
    <property type="component" value="Chromosome"/>
</dbReference>
<protein>
    <recommendedName>
        <fullName evidence="5">Transcriptional regulator</fullName>
    </recommendedName>
</protein>
<evidence type="ECO:0000256" key="2">
    <source>
        <dbReference type="SAM" id="Phobius"/>
    </source>
</evidence>
<dbReference type="KEGG" id="asc:ASAC_1357"/>
<dbReference type="AlphaFoldDB" id="D9Q374"/>
<dbReference type="eggNOG" id="arCOG04189">
    <property type="taxonomic scope" value="Archaea"/>
</dbReference>
<evidence type="ECO:0000313" key="3">
    <source>
        <dbReference type="EMBL" id="ADL19762.1"/>
    </source>
</evidence>
<evidence type="ECO:0000313" key="4">
    <source>
        <dbReference type="Proteomes" id="UP000000346"/>
    </source>
</evidence>
<dbReference type="GeneID" id="9499613"/>